<evidence type="ECO:0000313" key="4">
    <source>
        <dbReference type="Proteomes" id="UP000321514"/>
    </source>
</evidence>
<dbReference type="Pfam" id="PF13692">
    <property type="entry name" value="Glyco_trans_1_4"/>
    <property type="match status" value="1"/>
</dbReference>
<dbReference type="Proteomes" id="UP000321514">
    <property type="component" value="Unassembled WGS sequence"/>
</dbReference>
<dbReference type="CDD" id="cd03801">
    <property type="entry name" value="GT4_PimA-like"/>
    <property type="match status" value="1"/>
</dbReference>
<feature type="compositionally biased region" description="Pro residues" evidence="1">
    <location>
        <begin position="600"/>
        <end position="611"/>
    </location>
</feature>
<feature type="compositionally biased region" description="Basic and acidic residues" evidence="1">
    <location>
        <begin position="837"/>
        <end position="853"/>
    </location>
</feature>
<feature type="compositionally biased region" description="Acidic residues" evidence="1">
    <location>
        <begin position="1161"/>
        <end position="1180"/>
    </location>
</feature>
<feature type="compositionally biased region" description="Pro residues" evidence="1">
    <location>
        <begin position="1043"/>
        <end position="1069"/>
    </location>
</feature>
<dbReference type="EMBL" id="BJXR01000034">
    <property type="protein sequence ID" value="GEN09434.1"/>
    <property type="molecule type" value="Genomic_DNA"/>
</dbReference>
<feature type="compositionally biased region" description="Low complexity" evidence="1">
    <location>
        <begin position="473"/>
        <end position="495"/>
    </location>
</feature>
<dbReference type="GO" id="GO:0016757">
    <property type="term" value="F:glycosyltransferase activity"/>
    <property type="evidence" value="ECO:0007669"/>
    <property type="project" value="UniProtKB-ARBA"/>
</dbReference>
<feature type="region of interest" description="Disordered" evidence="1">
    <location>
        <begin position="369"/>
        <end position="433"/>
    </location>
</feature>
<evidence type="ECO:0000256" key="1">
    <source>
        <dbReference type="SAM" id="MobiDB-lite"/>
    </source>
</evidence>
<dbReference type="AlphaFoldDB" id="A0A511T5I6"/>
<feature type="compositionally biased region" description="Low complexity" evidence="1">
    <location>
        <begin position="422"/>
        <end position="433"/>
    </location>
</feature>
<evidence type="ECO:0000259" key="2">
    <source>
        <dbReference type="Pfam" id="PF13439"/>
    </source>
</evidence>
<feature type="compositionally biased region" description="Pro residues" evidence="1">
    <location>
        <begin position="656"/>
        <end position="667"/>
    </location>
</feature>
<feature type="domain" description="Glycosyltransferase subfamily 4-like N-terminal" evidence="2">
    <location>
        <begin position="3"/>
        <end position="163"/>
    </location>
</feature>
<name>A0A511T5I6_MYXFU</name>
<protein>
    <recommendedName>
        <fullName evidence="2">Glycosyltransferase subfamily 4-like N-terminal domain-containing protein</fullName>
    </recommendedName>
</protein>
<comment type="caution">
    <text evidence="3">The sequence shown here is derived from an EMBL/GenBank/DDBJ whole genome shotgun (WGS) entry which is preliminary data.</text>
</comment>
<feature type="compositionally biased region" description="Basic and acidic residues" evidence="1">
    <location>
        <begin position="409"/>
        <end position="419"/>
    </location>
</feature>
<evidence type="ECO:0000313" key="3">
    <source>
        <dbReference type="EMBL" id="GEN09434.1"/>
    </source>
</evidence>
<feature type="compositionally biased region" description="Basic and acidic residues" evidence="1">
    <location>
        <begin position="813"/>
        <end position="829"/>
    </location>
</feature>
<sequence length="1246" mass="133569">MTEYLKALPDRFSVVVLSAKTPDHSHIEKYQGARLLRVPVGSGDLASRIQAFERAVRRQLESEDYALAHFTDPFGGYALCELKGDYGYRLIYEAQTFPSQELRYTHPQTEGDRRFLSKVRRQELFCLMNADRIITGSETTRSYIQSLGASEELIRVVRAPVDLGPFSPDVLGAPDGEPLRLMYLGSHVGWQGLPTLLRAVALAAKQVEVRLTLVGAQHPDWQPHLDELVKELGLKDQVEFQPPVHHDDVAKVLALADVGVLALDDVERNRLQGGPLAKVSEYCAAGRPIIAADLPVCRELIPADAAVFFPVGDSQAMADRIVELARDVPRRIELGQRAREHAESALDAGVIRGQLLDIYDSLLDKRSVPVSGRSEDDLPAATMVTGTPTSRLASLLPPDSGRIKVPQPAKREPVEEKPAEPPSEAAAEEPPVVMGMVLEDGFDTRLIKTEPDARPIEPPVVMGLPLRERAAQTSSPSASSSTSVPTTSEPTPVTAQGIPPDPTPVTPRRTTEPEEPEQDAPEASPRREDAHEEGAAEERLSKVPPHGTPRLGDEPPAPTPVESQSARFPDESREEMGAKEVRDERAEEPSSPTPVVRAPAPLPMDEPPSPTPIIRMPASLRDDRGALARDGGSYSNGRHSTREEPPSPTPIIKAPAPLPFDEPPAPTPIVKAPAPLPRDEPPSPTPIVRSPLASRAEDDAPAPTPIIPARSVLASRSTSARVETPSRRMAPLTSQTKGAPDGDRGSTRADSERPSVRGAPVPDPERPAGRTGASADSEPPSVRGTPLPDAERPNGRTGADSERPSVRGTPAPEPERPSGRASADPERPSVRGTPVPEPERPSGRTSADSERPSVRGAPVPEPERPSTRGTPAPEPERPSGRTASITDERPSTRGTPVPEPERPSGRASADSDRPSVRGTPVPEPERPSGRTPTVPEPERASVRIPNPDSERPSVRSPLPELAARGHTTDPERNTPRPSGIVEPERPRTGETDRLPPLVRPSPPPDLSRSGSRGSALDPDRPPPILTPGAGTPSVGKSSLLGDLPPPDTDRAPPPLPPRATSAPPPVPRQRPPRLLSIDGPPRLEPIDTSASRPGLPAIRSPESEDEPEEISEDEAHAIEDGEEAGPTPPHSRPRLDDEPDEISSDEVEDAEVSASSAAQLVEDEDDLQEADADPIPDENEGPPPEPLSSTLNPWFAQLAHGYCPPEGTQFARHTPPTTFPGRDDDADPSRTPSAPRAPGVVRGKGS</sequence>
<feature type="compositionally biased region" description="Basic and acidic residues" evidence="1">
    <location>
        <begin position="568"/>
        <end position="588"/>
    </location>
</feature>
<dbReference type="Gene3D" id="3.40.50.2000">
    <property type="entry name" value="Glycogen Phosphorylase B"/>
    <property type="match status" value="2"/>
</dbReference>
<organism evidence="3 4">
    <name type="scientific">Myxococcus fulvus</name>
    <dbReference type="NCBI Taxonomy" id="33"/>
    <lineage>
        <taxon>Bacteria</taxon>
        <taxon>Pseudomonadati</taxon>
        <taxon>Myxococcota</taxon>
        <taxon>Myxococcia</taxon>
        <taxon>Myxococcales</taxon>
        <taxon>Cystobacterineae</taxon>
        <taxon>Myxococcaceae</taxon>
        <taxon>Myxococcus</taxon>
    </lineage>
</organism>
<feature type="compositionally biased region" description="Acidic residues" evidence="1">
    <location>
        <begin position="1103"/>
        <end position="1112"/>
    </location>
</feature>
<feature type="region of interest" description="Disordered" evidence="1">
    <location>
        <begin position="469"/>
        <end position="1246"/>
    </location>
</feature>
<dbReference type="PANTHER" id="PTHR12526">
    <property type="entry name" value="GLYCOSYLTRANSFERASE"/>
    <property type="match status" value="1"/>
</dbReference>
<feature type="compositionally biased region" description="Basic and acidic residues" evidence="1">
    <location>
        <begin position="524"/>
        <end position="541"/>
    </location>
</feature>
<feature type="compositionally biased region" description="Acidic residues" evidence="1">
    <location>
        <begin position="1137"/>
        <end position="1151"/>
    </location>
</feature>
<proteinExistence type="predicted"/>
<feature type="compositionally biased region" description="Basic and acidic residues" evidence="1">
    <location>
        <begin position="740"/>
        <end position="755"/>
    </location>
</feature>
<accession>A0A511T5I6</accession>
<dbReference type="SUPFAM" id="SSF53756">
    <property type="entry name" value="UDP-Glycosyltransferase/glycogen phosphorylase"/>
    <property type="match status" value="1"/>
</dbReference>
<dbReference type="Pfam" id="PF13439">
    <property type="entry name" value="Glyco_transf_4"/>
    <property type="match status" value="1"/>
</dbReference>
<dbReference type="InterPro" id="IPR028098">
    <property type="entry name" value="Glyco_trans_4-like_N"/>
</dbReference>
<gene>
    <name evidence="3" type="ORF">MFU01_44710</name>
</gene>
<feature type="compositionally biased region" description="Basic and acidic residues" evidence="1">
    <location>
        <begin position="789"/>
        <end position="805"/>
    </location>
</feature>
<reference evidence="3 4" key="1">
    <citation type="submission" date="2019-07" db="EMBL/GenBank/DDBJ databases">
        <title>Whole genome shotgun sequence of Myxococcus fulvus NBRC 100333.</title>
        <authorList>
            <person name="Hosoyama A."/>
            <person name="Uohara A."/>
            <person name="Ohji S."/>
            <person name="Ichikawa N."/>
        </authorList>
    </citation>
    <scope>NUCLEOTIDE SEQUENCE [LARGE SCALE GENOMIC DNA]</scope>
    <source>
        <strain evidence="3 4">NBRC 100333</strain>
    </source>
</reference>
<feature type="compositionally biased region" description="Basic and acidic residues" evidence="1">
    <location>
        <begin position="899"/>
        <end position="915"/>
    </location>
</feature>
<feature type="compositionally biased region" description="Basic and acidic residues" evidence="1">
    <location>
        <begin position="982"/>
        <end position="993"/>
    </location>
</feature>